<dbReference type="FunCoup" id="D3AWT0">
    <property type="interactions" value="32"/>
</dbReference>
<organism evidence="3 4">
    <name type="scientific">Heterostelium pallidum (strain ATCC 26659 / Pp 5 / PN500)</name>
    <name type="common">Cellular slime mold</name>
    <name type="synonym">Polysphondylium pallidum</name>
    <dbReference type="NCBI Taxonomy" id="670386"/>
    <lineage>
        <taxon>Eukaryota</taxon>
        <taxon>Amoebozoa</taxon>
        <taxon>Evosea</taxon>
        <taxon>Eumycetozoa</taxon>
        <taxon>Dictyostelia</taxon>
        <taxon>Acytosteliales</taxon>
        <taxon>Acytosteliaceae</taxon>
        <taxon>Heterostelium</taxon>
    </lineage>
</organism>
<dbReference type="AlphaFoldDB" id="D3AWT0"/>
<dbReference type="SUPFAM" id="SSF55144">
    <property type="entry name" value="LigT-like"/>
    <property type="match status" value="1"/>
</dbReference>
<dbReference type="OMA" id="FRKICTD"/>
<dbReference type="Gene3D" id="3.90.1140.10">
    <property type="entry name" value="Cyclic phosphodiesterase"/>
    <property type="match status" value="1"/>
</dbReference>
<dbReference type="InterPro" id="IPR052641">
    <property type="entry name" value="AKAP7_isoform_gamma"/>
</dbReference>
<dbReference type="GeneID" id="31356091"/>
<dbReference type="EMBL" id="ADBJ01000002">
    <property type="protein sequence ID" value="EFA86753.1"/>
    <property type="molecule type" value="Genomic_DNA"/>
</dbReference>
<dbReference type="GO" id="GO:0010738">
    <property type="term" value="P:regulation of protein kinase A signaling"/>
    <property type="evidence" value="ECO:0007669"/>
    <property type="project" value="TreeGrafter"/>
</dbReference>
<gene>
    <name evidence="3" type="ORF">PPL_00558</name>
</gene>
<dbReference type="STRING" id="670386.D3AWT0"/>
<evidence type="ECO:0000313" key="3">
    <source>
        <dbReference type="EMBL" id="EFA86753.1"/>
    </source>
</evidence>
<dbReference type="InParanoid" id="D3AWT0"/>
<dbReference type="GO" id="GO:0034237">
    <property type="term" value="F:protein kinase A regulatory subunit binding"/>
    <property type="evidence" value="ECO:0007669"/>
    <property type="project" value="TreeGrafter"/>
</dbReference>
<comment type="caution">
    <text evidence="3">The sequence shown here is derived from an EMBL/GenBank/DDBJ whole genome shotgun (WGS) entry which is preliminary data.</text>
</comment>
<dbReference type="PANTHER" id="PTHR15934:SF2">
    <property type="entry name" value="A-KINASE ANCHOR PROTEIN 7-LIKE PHOSPHOESTERASE DOMAIN-CONTAINING PROTEIN"/>
    <property type="match status" value="1"/>
</dbReference>
<proteinExistence type="predicted"/>
<dbReference type="PANTHER" id="PTHR15934">
    <property type="entry name" value="RNA 2',3'-CYCLIC PHOSPHODIESTERASE"/>
    <property type="match status" value="1"/>
</dbReference>
<dbReference type="Pfam" id="PF10469">
    <property type="entry name" value="AKAP7_NLS"/>
    <property type="match status" value="1"/>
</dbReference>
<evidence type="ECO:0000259" key="2">
    <source>
        <dbReference type="Pfam" id="PF10469"/>
    </source>
</evidence>
<dbReference type="RefSeq" id="XP_020438857.1">
    <property type="nucleotide sequence ID" value="XM_020571583.1"/>
</dbReference>
<dbReference type="InterPro" id="IPR009097">
    <property type="entry name" value="Cyclic_Pdiesterase"/>
</dbReference>
<reference evidence="3 4" key="1">
    <citation type="journal article" date="2011" name="Genome Res.">
        <title>Phylogeny-wide analysis of social amoeba genomes highlights ancient origins for complex intercellular communication.</title>
        <authorList>
            <person name="Heidel A.J."/>
            <person name="Lawal H.M."/>
            <person name="Felder M."/>
            <person name="Schilde C."/>
            <person name="Helps N.R."/>
            <person name="Tunggal B."/>
            <person name="Rivero F."/>
            <person name="John U."/>
            <person name="Schleicher M."/>
            <person name="Eichinger L."/>
            <person name="Platzer M."/>
            <person name="Noegel A.A."/>
            <person name="Schaap P."/>
            <person name="Gloeckner G."/>
        </authorList>
    </citation>
    <scope>NUCLEOTIDE SEQUENCE [LARGE SCALE GENOMIC DNA]</scope>
    <source>
        <strain evidence="4">ATCC 26659 / Pp 5 / PN500</strain>
    </source>
</reference>
<keyword evidence="4" id="KW-1185">Reference proteome</keyword>
<dbReference type="InterPro" id="IPR019510">
    <property type="entry name" value="AKAP7-like_phosphoesterase"/>
</dbReference>
<keyword evidence="1" id="KW-0472">Membrane</keyword>
<evidence type="ECO:0000256" key="1">
    <source>
        <dbReference type="SAM" id="Phobius"/>
    </source>
</evidence>
<sequence length="247" mass="28168">MVKIFGSSNKKTIFFIFIVLMIAFVINNIGINQLSEKSKEEKEEDMSRGGFNNNNNNNNYRPNYFLGLQITEPTITDQLSQAQKHIANTVPLIRRDVTAAEKFHLTVFVMTLTDVQVQLPLVKSLLQQAKLISNEIFGENTPSSTIKGIGSFNDRVLWSGLKDDENSARLTEFQSRLVKLFEENNINIDKRWNPHITLAKGRGGQHFVDAFNDTEFGLQKFQSLQLLRIGSSDPITKYYKIEESYAL</sequence>
<dbReference type="Proteomes" id="UP000001396">
    <property type="component" value="Unassembled WGS sequence"/>
</dbReference>
<evidence type="ECO:0000313" key="4">
    <source>
        <dbReference type="Proteomes" id="UP000001396"/>
    </source>
</evidence>
<keyword evidence="1" id="KW-1133">Transmembrane helix</keyword>
<dbReference type="GO" id="GO:0005829">
    <property type="term" value="C:cytosol"/>
    <property type="evidence" value="ECO:0007669"/>
    <property type="project" value="TreeGrafter"/>
</dbReference>
<name>D3AWT0_HETP5</name>
<keyword evidence="1" id="KW-0812">Transmembrane</keyword>
<feature type="domain" description="A-kinase anchor protein 7-like phosphoesterase" evidence="2">
    <location>
        <begin position="62"/>
        <end position="247"/>
    </location>
</feature>
<accession>D3AWT0</accession>
<protein>
    <recommendedName>
        <fullName evidence="2">A-kinase anchor protein 7-like phosphoesterase domain-containing protein</fullName>
    </recommendedName>
</protein>
<feature type="transmembrane region" description="Helical" evidence="1">
    <location>
        <begin position="12"/>
        <end position="31"/>
    </location>
</feature>